<organism evidence="2 3">
    <name type="scientific">Drosophila navojoa</name>
    <name type="common">Fruit fly</name>
    <dbReference type="NCBI Taxonomy" id="7232"/>
    <lineage>
        <taxon>Eukaryota</taxon>
        <taxon>Metazoa</taxon>
        <taxon>Ecdysozoa</taxon>
        <taxon>Arthropoda</taxon>
        <taxon>Hexapoda</taxon>
        <taxon>Insecta</taxon>
        <taxon>Pterygota</taxon>
        <taxon>Neoptera</taxon>
        <taxon>Endopterygota</taxon>
        <taxon>Diptera</taxon>
        <taxon>Brachycera</taxon>
        <taxon>Muscomorpha</taxon>
        <taxon>Ephydroidea</taxon>
        <taxon>Drosophilidae</taxon>
        <taxon>Drosophila</taxon>
    </lineage>
</organism>
<comment type="caution">
    <text evidence="2">The sequence shown here is derived from an EMBL/GenBank/DDBJ whole genome shotgun (WGS) entry which is preliminary data.</text>
</comment>
<feature type="signal peptide" evidence="1">
    <location>
        <begin position="1"/>
        <end position="34"/>
    </location>
</feature>
<proteinExistence type="predicted"/>
<feature type="chain" id="PRO_5019784055" evidence="1">
    <location>
        <begin position="35"/>
        <end position="79"/>
    </location>
</feature>
<keyword evidence="1" id="KW-0732">Signal</keyword>
<evidence type="ECO:0000313" key="2">
    <source>
        <dbReference type="EMBL" id="TDG42687.1"/>
    </source>
</evidence>
<reference evidence="2 3" key="1">
    <citation type="journal article" date="2019" name="J. Hered.">
        <title>An Improved Genome Assembly for Drosophila navojoa, the Basal Species in the mojavensis Cluster.</title>
        <authorList>
            <person name="Vanderlinde T."/>
            <person name="Dupim E.G."/>
            <person name="Nazario-Yepiz N.O."/>
            <person name="Carvalho A.B."/>
        </authorList>
    </citation>
    <scope>NUCLEOTIDE SEQUENCE [LARGE SCALE GENOMIC DNA]</scope>
    <source>
        <strain evidence="2">Navoj_Jal97</strain>
        <tissue evidence="2">Whole organism</tissue>
    </source>
</reference>
<keyword evidence="3" id="KW-1185">Reference proteome</keyword>
<accession>A0A484B1F5</accession>
<sequence>MLMKLLLLHTMKMMMMMMLMLMLMMILRPERSLSQGFTSVELDTVLEERCSDVEQTQTEIINPESPMDTTSYKMSFSSS</sequence>
<name>A0A484B1F5_DRONA</name>
<dbReference type="Proteomes" id="UP000295192">
    <property type="component" value="Unassembled WGS sequence"/>
</dbReference>
<dbReference type="EMBL" id="LSRL02000208">
    <property type="protein sequence ID" value="TDG42687.1"/>
    <property type="molecule type" value="Genomic_DNA"/>
</dbReference>
<evidence type="ECO:0000313" key="3">
    <source>
        <dbReference type="Proteomes" id="UP000295192"/>
    </source>
</evidence>
<gene>
    <name evidence="2" type="ORF">AWZ03_010907</name>
</gene>
<protein>
    <submittedName>
        <fullName evidence="2">Uncharacterized protein</fullName>
    </submittedName>
</protein>
<evidence type="ECO:0000256" key="1">
    <source>
        <dbReference type="SAM" id="SignalP"/>
    </source>
</evidence>
<dbReference type="AlphaFoldDB" id="A0A484B1F5"/>